<dbReference type="Gene3D" id="3.20.20.140">
    <property type="entry name" value="Metal-dependent hydrolases"/>
    <property type="match status" value="2"/>
</dbReference>
<dbReference type="InterPro" id="IPR032466">
    <property type="entry name" value="Metal_Hydrolase"/>
</dbReference>
<evidence type="ECO:0000259" key="3">
    <source>
        <dbReference type="Pfam" id="PF01979"/>
    </source>
</evidence>
<evidence type="ECO:0000313" key="5">
    <source>
        <dbReference type="Proteomes" id="UP000597617"/>
    </source>
</evidence>
<organism evidence="4 5">
    <name type="scientific">Hymenobacter jeongseonensis</name>
    <dbReference type="NCBI Taxonomy" id="2791027"/>
    <lineage>
        <taxon>Bacteria</taxon>
        <taxon>Pseudomonadati</taxon>
        <taxon>Bacteroidota</taxon>
        <taxon>Cytophagia</taxon>
        <taxon>Cytophagales</taxon>
        <taxon>Hymenobacteraceae</taxon>
        <taxon>Hymenobacter</taxon>
    </lineage>
</organism>
<feature type="region of interest" description="Disordered" evidence="1">
    <location>
        <begin position="495"/>
        <end position="514"/>
    </location>
</feature>
<keyword evidence="2" id="KW-0732">Signal</keyword>
<dbReference type="SUPFAM" id="SSF51556">
    <property type="entry name" value="Metallo-dependent hydrolases"/>
    <property type="match status" value="1"/>
</dbReference>
<dbReference type="SUPFAM" id="SSF51338">
    <property type="entry name" value="Composite domain of metallo-dependent hydrolases"/>
    <property type="match status" value="2"/>
</dbReference>
<sequence>MAKISSEVALVAVIMAAAGAAQAQPGTYPRNGVYDQRPGVFAFTHATLFTDYKTQINDATLIIKDGKVVAAGPATKVKIPTGAVVQDVRGKFIYPGLVDVFTSYGVPEVKAAERQGRRVPPQFDTQKVGAYNWNQAIHPEVNAAEQFKVNNEQAGAYRALGFGAVLTQQADGIMRGTAALVSLNTNRKENEVMLLEKAASGLSFEKGSSTQDYPGSLMGSIALLRQTYLDAQWNQRNPRREQNLSLQALSQQKALPAIFQASDKLSALRADKVGDEAGQQYVIKGRGDEYQRLNDLKATGATFVLALNYPDAYNVEDVYDALRIPLEDLKHWELAPANAARLSQAGVPFVLTAADLKDKKKFLPNLRKAVQYGLSEQAALQALTETPARLLRAQDRIGALKPGMEANFVVCSARFLADDNVLLDNWVQGERYQLTTVPADYRGVYTLKIGEQPEGRFLIQGKPEAPELKIVPTAGDTIRGNMTVTSDMATVVFNPNDKQKGRGAKAAEPKKPDAAAGSVRLSGYYTQEGRVFQGDGLLADGTPVKWRAVRLEEASRAARRDSAKVMPLPVVGSVLFPFAAYGRAEMPSQQTTLIKNATVWTSEVAGKLENTDVLLVNGKISKIGKSLALPKGGRSIDGTGKHLSPGIIDEHSHIAVAGGVNEGTQAVTSEVRVSDVVDNEDVGIYRDLAGGVVAAQLLHGSANPIGGQSALVKMRWGATPEAMQIAGAPGFIKFALGENVKQSNWGEMNVLRFPQTRMGTEQVFMDAFTRAKEYEKEMAAYNKLSKSKQQKTEGPRRDLELDALVEIMNRQRFITCHSYVQSEINMLLGVADRMGFKVNTFTHILEGYKVADKMKAHGANASTFSDWWAYKNEVRDAIPYNAAIMTRAGLNVAINSDDAEMSRRLNQEAAKTVKYGGLTEEEALRLVTINPAKMLHLDGKMGSIKEGKDADVVLWTDNPLSIYARPEYTFVDGREMFSLTADAALRADIQKERQRIVQAMLTAKKGGAPTQSAPSKAQGLWHCDTLGQEKELAE</sequence>
<keyword evidence="5" id="KW-1185">Reference proteome</keyword>
<dbReference type="InterPro" id="IPR051781">
    <property type="entry name" value="Metallo-dep_Hydrolase"/>
</dbReference>
<dbReference type="RefSeq" id="WP_196282246.1">
    <property type="nucleotide sequence ID" value="NZ_JADQDQ010000004.1"/>
</dbReference>
<dbReference type="EMBL" id="JADQDQ010000004">
    <property type="protein sequence ID" value="MBF9237868.1"/>
    <property type="molecule type" value="Genomic_DNA"/>
</dbReference>
<feature type="domain" description="Amidohydrolase-related" evidence="3">
    <location>
        <begin position="882"/>
        <end position="959"/>
    </location>
</feature>
<dbReference type="PANTHER" id="PTHR43135">
    <property type="entry name" value="ALPHA-D-RIBOSE 1-METHYLPHOSPHONATE 5-TRIPHOSPHATE DIPHOSPHATASE"/>
    <property type="match status" value="1"/>
</dbReference>
<evidence type="ECO:0000256" key="2">
    <source>
        <dbReference type="SAM" id="SignalP"/>
    </source>
</evidence>
<dbReference type="InterPro" id="IPR011059">
    <property type="entry name" value="Metal-dep_hydrolase_composite"/>
</dbReference>
<feature type="compositionally biased region" description="Basic and acidic residues" evidence="1">
    <location>
        <begin position="497"/>
        <end position="513"/>
    </location>
</feature>
<protein>
    <submittedName>
        <fullName evidence="4">Amidohydrolase family protein</fullName>
    </submittedName>
</protein>
<proteinExistence type="predicted"/>
<dbReference type="Pfam" id="PF01979">
    <property type="entry name" value="Amidohydro_1"/>
    <property type="match status" value="2"/>
</dbReference>
<accession>A0ABS0IHP5</accession>
<evidence type="ECO:0000256" key="1">
    <source>
        <dbReference type="SAM" id="MobiDB-lite"/>
    </source>
</evidence>
<dbReference type="CDD" id="cd01309">
    <property type="entry name" value="Met_dep_hydrolase_C"/>
    <property type="match status" value="1"/>
</dbReference>
<dbReference type="Gene3D" id="2.30.40.10">
    <property type="entry name" value="Urease, subunit C, domain 1"/>
    <property type="match status" value="1"/>
</dbReference>
<dbReference type="Proteomes" id="UP000597617">
    <property type="component" value="Unassembled WGS sequence"/>
</dbReference>
<dbReference type="PANTHER" id="PTHR43135:SF3">
    <property type="entry name" value="ALPHA-D-RIBOSE 1-METHYLPHOSPHONATE 5-TRIPHOSPHATE DIPHOSPHATASE"/>
    <property type="match status" value="1"/>
</dbReference>
<dbReference type="InterPro" id="IPR006680">
    <property type="entry name" value="Amidohydro-rel"/>
</dbReference>
<reference evidence="4 5" key="1">
    <citation type="submission" date="2020-11" db="EMBL/GenBank/DDBJ databases">
        <authorList>
            <person name="Kim M.K."/>
        </authorList>
    </citation>
    <scope>NUCLEOTIDE SEQUENCE [LARGE SCALE GENOMIC DNA]</scope>
    <source>
        <strain evidence="4 5">BT683</strain>
    </source>
</reference>
<feature type="chain" id="PRO_5047370023" evidence="2">
    <location>
        <begin position="24"/>
        <end position="1034"/>
    </location>
</feature>
<feature type="signal peptide" evidence="2">
    <location>
        <begin position="1"/>
        <end position="23"/>
    </location>
</feature>
<comment type="caution">
    <text evidence="4">The sequence shown here is derived from an EMBL/GenBank/DDBJ whole genome shotgun (WGS) entry which is preliminary data.</text>
</comment>
<evidence type="ECO:0000313" key="4">
    <source>
        <dbReference type="EMBL" id="MBF9237868.1"/>
    </source>
</evidence>
<name>A0ABS0IHP5_9BACT</name>
<gene>
    <name evidence="4" type="ORF">I2I05_10725</name>
</gene>
<feature type="domain" description="Amidohydrolase-related" evidence="3">
    <location>
        <begin position="342"/>
        <end position="429"/>
    </location>
</feature>